<keyword evidence="2 8" id="KW-0812">Transmembrane</keyword>
<dbReference type="NCBIfam" id="TIGR01494">
    <property type="entry name" value="ATPase_P-type"/>
    <property type="match status" value="2"/>
</dbReference>
<dbReference type="Proteomes" id="UP000050920">
    <property type="component" value="Unassembled WGS sequence"/>
</dbReference>
<keyword evidence="11" id="KW-1185">Reference proteome</keyword>
<dbReference type="SFLD" id="SFLDS00003">
    <property type="entry name" value="Haloacid_Dehalogenase"/>
    <property type="match status" value="1"/>
</dbReference>
<evidence type="ECO:0000256" key="1">
    <source>
        <dbReference type="ARBA" id="ARBA00004141"/>
    </source>
</evidence>
<dbReference type="Pfam" id="PF00690">
    <property type="entry name" value="Cation_ATPase_N"/>
    <property type="match status" value="1"/>
</dbReference>
<evidence type="ECO:0000256" key="5">
    <source>
        <dbReference type="ARBA" id="ARBA00022967"/>
    </source>
</evidence>
<dbReference type="PRINTS" id="PR00120">
    <property type="entry name" value="HATPASE"/>
</dbReference>
<evidence type="ECO:0000313" key="10">
    <source>
        <dbReference type="EMBL" id="KRO26006.1"/>
    </source>
</evidence>
<keyword evidence="3" id="KW-0547">Nucleotide-binding</keyword>
<reference evidence="10 11" key="1">
    <citation type="journal article" date="2015" name="Genome Announc.">
        <title>Expanding the biotechnology potential of lactobacilli through comparative genomics of 213 strains and associated genera.</title>
        <authorList>
            <person name="Sun Z."/>
            <person name="Harris H.M."/>
            <person name="McCann A."/>
            <person name="Guo C."/>
            <person name="Argimon S."/>
            <person name="Zhang W."/>
            <person name="Yang X."/>
            <person name="Jeffery I.B."/>
            <person name="Cooney J.C."/>
            <person name="Kagawa T.F."/>
            <person name="Liu W."/>
            <person name="Song Y."/>
            <person name="Salvetti E."/>
            <person name="Wrobel A."/>
            <person name="Rasinkangas P."/>
            <person name="Parkhill J."/>
            <person name="Rea M.C."/>
            <person name="O'Sullivan O."/>
            <person name="Ritari J."/>
            <person name="Douillard F.P."/>
            <person name="Paul Ross R."/>
            <person name="Yang R."/>
            <person name="Briner A.E."/>
            <person name="Felis G.E."/>
            <person name="de Vos W.M."/>
            <person name="Barrangou R."/>
            <person name="Klaenhammer T.R."/>
            <person name="Caufield P.W."/>
            <person name="Cui Y."/>
            <person name="Zhang H."/>
            <person name="O'Toole P.W."/>
        </authorList>
    </citation>
    <scope>NUCLEOTIDE SEQUENCE [LARGE SCALE GENOMIC DNA]</scope>
    <source>
        <strain evidence="10 11">DSM 21115</strain>
    </source>
</reference>
<comment type="subcellular location">
    <subcellularLocation>
        <location evidence="1">Membrane</location>
        <topology evidence="1">Multi-pass membrane protein</topology>
    </subcellularLocation>
</comment>
<evidence type="ECO:0000256" key="3">
    <source>
        <dbReference type="ARBA" id="ARBA00022741"/>
    </source>
</evidence>
<keyword evidence="4" id="KW-0067">ATP-binding</keyword>
<dbReference type="Gene3D" id="2.70.150.10">
    <property type="entry name" value="Calcium-transporting ATPase, cytoplasmic transduction domain A"/>
    <property type="match status" value="1"/>
</dbReference>
<dbReference type="AlphaFoldDB" id="A0A0R2NJQ0"/>
<proteinExistence type="predicted"/>
<dbReference type="RefSeq" id="WP_024626321.1">
    <property type="nucleotide sequence ID" value="NZ_AYGX02000141.1"/>
</dbReference>
<gene>
    <name evidence="10" type="ORF">DY78_GL001094</name>
</gene>
<dbReference type="SFLD" id="SFLDG00002">
    <property type="entry name" value="C1.7:_P-type_atpase_like"/>
    <property type="match status" value="1"/>
</dbReference>
<feature type="transmembrane region" description="Helical" evidence="8">
    <location>
        <begin position="642"/>
        <end position="662"/>
    </location>
</feature>
<dbReference type="GO" id="GO:0005524">
    <property type="term" value="F:ATP binding"/>
    <property type="evidence" value="ECO:0007669"/>
    <property type="project" value="UniProtKB-KW"/>
</dbReference>
<evidence type="ECO:0000256" key="7">
    <source>
        <dbReference type="ARBA" id="ARBA00023136"/>
    </source>
</evidence>
<dbReference type="InterPro" id="IPR023298">
    <property type="entry name" value="ATPase_P-typ_TM_dom_sf"/>
</dbReference>
<sequence length="754" mass="81580">MEASHSGLTTTEAHRRFNEAGPNAVAVPPFNFIKAILSRLWEPSAWILEGALIIEILLGKGLQAGFIILMLLFAAINGAIQARRSARVLRTLTTQLIPLVAVKRDQAWQKLPATQIVVDDLISLKQGDLVAADGQLVTGTLAVDESSITGESVTIQHQIGDQIYAGTEILQGHALAYVTRTGSNSRAGKTISLMNTATAPGQLQRLLGKIIGYLAILDTVLAVVLVVTAIIRHEDLISLLPFLAMLFIATIPIAMPSSFAVANAVEANVLSKQHVLVSDLAGIQAAANLNLLLIDKTGTITKNQPQVIAWHNLSTWSTPELLSWAASATDQRDPSVLDTAITTYATKQHAAPTLPTHFEPFNATRGYAESMLALSDGTTVNIKLGAYRRLSQLNRQPLTLPAKIDFQQGRTVAMLVNDCLAGIFVVQDQPRSDSAAKLKAIKQRGVKVIMLTGDHQQTARAIAQQVNLAGKVVSFTDFETHPWSTNDLAGIAEVVPENKLAIVKHFQKAGYTVGMTGDGVNDAPALKQAEVGIAMQNAVDLAKHAAKIVLLTPGLTSLTNILDSGHRVYQRMLTWTITKLSRTAELTLLLTIGYLASRFIPLTLNAMVLVAILNDLVTLVLGTDRTTITYQPENWNLKRLGLPAGVLAVSWTLVGIGGLWWLTTKGYPTNTISTWLYCYLIFSAMLTILMTRTQQKFWQSRPSKMVGLAVTGNLVLTVLLACYGWGIAPISPLMILLTFLLTLITAIVLSLLKH</sequence>
<evidence type="ECO:0000259" key="9">
    <source>
        <dbReference type="SMART" id="SM00831"/>
    </source>
</evidence>
<keyword evidence="6 8" id="KW-1133">Transmembrane helix</keyword>
<feature type="transmembrane region" description="Helical" evidence="8">
    <location>
        <begin position="210"/>
        <end position="231"/>
    </location>
</feature>
<dbReference type="SFLD" id="SFLDF00027">
    <property type="entry name" value="p-type_atpase"/>
    <property type="match status" value="1"/>
</dbReference>
<feature type="transmembrane region" description="Helical" evidence="8">
    <location>
        <begin position="733"/>
        <end position="752"/>
    </location>
</feature>
<dbReference type="InterPro" id="IPR023214">
    <property type="entry name" value="HAD_sf"/>
</dbReference>
<protein>
    <submittedName>
        <fullName evidence="10">E1-E2 family cation-transport ATPase</fullName>
    </submittedName>
</protein>
<keyword evidence="5" id="KW-1278">Translocase</keyword>
<feature type="transmembrane region" description="Helical" evidence="8">
    <location>
        <begin position="705"/>
        <end position="727"/>
    </location>
</feature>
<dbReference type="SMART" id="SM00831">
    <property type="entry name" value="Cation_ATPase_N"/>
    <property type="match status" value="1"/>
</dbReference>
<comment type="caution">
    <text evidence="10">The sequence shown here is derived from an EMBL/GenBank/DDBJ whole genome shotgun (WGS) entry which is preliminary data.</text>
</comment>
<dbReference type="PROSITE" id="PS00154">
    <property type="entry name" value="ATPASE_E1_E2"/>
    <property type="match status" value="1"/>
</dbReference>
<feature type="transmembrane region" description="Helical" evidence="8">
    <location>
        <begin position="237"/>
        <end position="262"/>
    </location>
</feature>
<dbReference type="InterPro" id="IPR044492">
    <property type="entry name" value="P_typ_ATPase_HD_dom"/>
</dbReference>
<dbReference type="InterPro" id="IPR001757">
    <property type="entry name" value="P_typ_ATPase"/>
</dbReference>
<dbReference type="InterPro" id="IPR008250">
    <property type="entry name" value="ATPase_P-typ_transduc_dom_A_sf"/>
</dbReference>
<dbReference type="PANTHER" id="PTHR42861">
    <property type="entry name" value="CALCIUM-TRANSPORTING ATPASE"/>
    <property type="match status" value="1"/>
</dbReference>
<dbReference type="Pfam" id="PF00702">
    <property type="entry name" value="Hydrolase"/>
    <property type="match status" value="1"/>
</dbReference>
<dbReference type="Pfam" id="PF00122">
    <property type="entry name" value="E1-E2_ATPase"/>
    <property type="match status" value="1"/>
</dbReference>
<evidence type="ECO:0000313" key="11">
    <source>
        <dbReference type="Proteomes" id="UP000050920"/>
    </source>
</evidence>
<evidence type="ECO:0000256" key="2">
    <source>
        <dbReference type="ARBA" id="ARBA00022692"/>
    </source>
</evidence>
<dbReference type="Gene3D" id="1.20.1110.10">
    <property type="entry name" value="Calcium-transporting ATPase, transmembrane domain"/>
    <property type="match status" value="1"/>
</dbReference>
<dbReference type="GO" id="GO:0016020">
    <property type="term" value="C:membrane"/>
    <property type="evidence" value="ECO:0007669"/>
    <property type="project" value="UniProtKB-SubCell"/>
</dbReference>
<dbReference type="InterPro" id="IPR018303">
    <property type="entry name" value="ATPase_P-typ_P_site"/>
</dbReference>
<keyword evidence="7 8" id="KW-0472">Membrane</keyword>
<evidence type="ECO:0000256" key="6">
    <source>
        <dbReference type="ARBA" id="ARBA00022989"/>
    </source>
</evidence>
<dbReference type="InterPro" id="IPR023299">
    <property type="entry name" value="ATPase_P-typ_cyto_dom_N"/>
</dbReference>
<dbReference type="PRINTS" id="PR00119">
    <property type="entry name" value="CATATPASE"/>
</dbReference>
<dbReference type="SUPFAM" id="SSF81665">
    <property type="entry name" value="Calcium ATPase, transmembrane domain M"/>
    <property type="match status" value="1"/>
</dbReference>
<dbReference type="InterPro" id="IPR004014">
    <property type="entry name" value="ATPase_P-typ_cation-transptr_N"/>
</dbReference>
<dbReference type="Gene3D" id="3.40.50.1000">
    <property type="entry name" value="HAD superfamily/HAD-like"/>
    <property type="match status" value="1"/>
</dbReference>
<organism evidence="10 11">
    <name type="scientific">Lactiplantibacillus fabifermentans DSM 21115</name>
    <dbReference type="NCBI Taxonomy" id="1413187"/>
    <lineage>
        <taxon>Bacteria</taxon>
        <taxon>Bacillati</taxon>
        <taxon>Bacillota</taxon>
        <taxon>Bacilli</taxon>
        <taxon>Lactobacillales</taxon>
        <taxon>Lactobacillaceae</taxon>
        <taxon>Lactiplantibacillus</taxon>
    </lineage>
</organism>
<feature type="transmembrane region" description="Helical" evidence="8">
    <location>
        <begin position="62"/>
        <end position="80"/>
    </location>
</feature>
<dbReference type="InterPro" id="IPR036412">
    <property type="entry name" value="HAD-like_sf"/>
</dbReference>
<dbReference type="Gene3D" id="3.40.1110.10">
    <property type="entry name" value="Calcium-transporting ATPase, cytoplasmic domain N"/>
    <property type="match status" value="1"/>
</dbReference>
<dbReference type="EMBL" id="AYGX02000141">
    <property type="protein sequence ID" value="KRO26006.1"/>
    <property type="molecule type" value="Genomic_DNA"/>
</dbReference>
<dbReference type="GO" id="GO:0016887">
    <property type="term" value="F:ATP hydrolysis activity"/>
    <property type="evidence" value="ECO:0007669"/>
    <property type="project" value="InterPro"/>
</dbReference>
<feature type="domain" description="Cation-transporting P-type ATPase N-terminal" evidence="9">
    <location>
        <begin position="1"/>
        <end position="60"/>
    </location>
</feature>
<name>A0A0R2NJQ0_9LACO</name>
<evidence type="ECO:0000256" key="4">
    <source>
        <dbReference type="ARBA" id="ARBA00022840"/>
    </source>
</evidence>
<evidence type="ECO:0000256" key="8">
    <source>
        <dbReference type="SAM" id="Phobius"/>
    </source>
</evidence>
<dbReference type="InterPro" id="IPR059000">
    <property type="entry name" value="ATPase_P-type_domA"/>
</dbReference>
<accession>A0A0R2NJQ0</accession>
<dbReference type="SUPFAM" id="SSF81653">
    <property type="entry name" value="Calcium ATPase, transduction domain A"/>
    <property type="match status" value="1"/>
</dbReference>
<dbReference type="SUPFAM" id="SSF56784">
    <property type="entry name" value="HAD-like"/>
    <property type="match status" value="1"/>
</dbReference>
<feature type="transmembrane region" description="Helical" evidence="8">
    <location>
        <begin position="674"/>
        <end position="693"/>
    </location>
</feature>